<gene>
    <name evidence="1" type="ORF">MM415A01938_0008</name>
    <name evidence="2" type="ORF">MM415B02583_0006</name>
</gene>
<evidence type="ECO:0000313" key="2">
    <source>
        <dbReference type="EMBL" id="QJA89235.1"/>
    </source>
</evidence>
<dbReference type="AlphaFoldDB" id="A0A6M3JXG4"/>
<protein>
    <submittedName>
        <fullName evidence="1">Uncharacterized protein</fullName>
    </submittedName>
</protein>
<evidence type="ECO:0000313" key="1">
    <source>
        <dbReference type="EMBL" id="QJA74743.1"/>
    </source>
</evidence>
<name>A0A6M3JXG4_9ZZZZ</name>
<proteinExistence type="predicted"/>
<reference evidence="1" key="1">
    <citation type="submission" date="2020-03" db="EMBL/GenBank/DDBJ databases">
        <title>The deep terrestrial virosphere.</title>
        <authorList>
            <person name="Holmfeldt K."/>
            <person name="Nilsson E."/>
            <person name="Simone D."/>
            <person name="Lopez-Fernandez M."/>
            <person name="Wu X."/>
            <person name="de Brujin I."/>
            <person name="Lundin D."/>
            <person name="Andersson A."/>
            <person name="Bertilsson S."/>
            <person name="Dopson M."/>
        </authorList>
    </citation>
    <scope>NUCLEOTIDE SEQUENCE</scope>
    <source>
        <strain evidence="1">MM415A01938</strain>
        <strain evidence="2">MM415B02583</strain>
    </source>
</reference>
<dbReference type="EMBL" id="MT142118">
    <property type="protein sequence ID" value="QJA74743.1"/>
    <property type="molecule type" value="Genomic_DNA"/>
</dbReference>
<dbReference type="EMBL" id="MT142832">
    <property type="protein sequence ID" value="QJA89235.1"/>
    <property type="molecule type" value="Genomic_DNA"/>
</dbReference>
<sequence>MNQTEQAHKSLQQVLLTGRILVNGLPLTANEISGVLRGEQMLFEKAIQFDKIQAAEAKKTEKKSEKPKKE</sequence>
<organism evidence="1">
    <name type="scientific">viral metagenome</name>
    <dbReference type="NCBI Taxonomy" id="1070528"/>
    <lineage>
        <taxon>unclassified sequences</taxon>
        <taxon>metagenomes</taxon>
        <taxon>organismal metagenomes</taxon>
    </lineage>
</organism>
<accession>A0A6M3JXG4</accession>